<comment type="caution">
    <text evidence="1">The sequence shown here is derived from an EMBL/GenBank/DDBJ whole genome shotgun (WGS) entry which is preliminary data.</text>
</comment>
<dbReference type="EMBL" id="CAJVPT010024825">
    <property type="protein sequence ID" value="CAG8672160.1"/>
    <property type="molecule type" value="Genomic_DNA"/>
</dbReference>
<protein>
    <submittedName>
        <fullName evidence="1">9004_t:CDS:1</fullName>
    </submittedName>
</protein>
<proteinExistence type="predicted"/>
<reference evidence="1" key="1">
    <citation type="submission" date="2021-06" db="EMBL/GenBank/DDBJ databases">
        <authorList>
            <person name="Kallberg Y."/>
            <person name="Tangrot J."/>
            <person name="Rosling A."/>
        </authorList>
    </citation>
    <scope>NUCLEOTIDE SEQUENCE</scope>
    <source>
        <strain evidence="1">CL356</strain>
    </source>
</reference>
<gene>
    <name evidence="1" type="ORF">ACOLOM_LOCUS8994</name>
</gene>
<keyword evidence="2" id="KW-1185">Reference proteome</keyword>
<sequence>MPKDVEDEGKPPSYNRIRYRWIGDCLGGILDGAFSVKPPHSKILDLDKAFRDWDLGIPPSGEISAVQNGKMNEWIHTSHHTVAIDLRASGNW</sequence>
<evidence type="ECO:0000313" key="2">
    <source>
        <dbReference type="Proteomes" id="UP000789525"/>
    </source>
</evidence>
<organism evidence="1 2">
    <name type="scientific">Acaulospora colombiana</name>
    <dbReference type="NCBI Taxonomy" id="27376"/>
    <lineage>
        <taxon>Eukaryota</taxon>
        <taxon>Fungi</taxon>
        <taxon>Fungi incertae sedis</taxon>
        <taxon>Mucoromycota</taxon>
        <taxon>Glomeromycotina</taxon>
        <taxon>Glomeromycetes</taxon>
        <taxon>Diversisporales</taxon>
        <taxon>Acaulosporaceae</taxon>
        <taxon>Acaulospora</taxon>
    </lineage>
</organism>
<name>A0ACA9NS80_9GLOM</name>
<accession>A0ACA9NS80</accession>
<evidence type="ECO:0000313" key="1">
    <source>
        <dbReference type="EMBL" id="CAG8672160.1"/>
    </source>
</evidence>
<dbReference type="Proteomes" id="UP000789525">
    <property type="component" value="Unassembled WGS sequence"/>
</dbReference>